<protein>
    <submittedName>
        <fullName evidence="3">Uncharacterized protein</fullName>
    </submittedName>
</protein>
<dbReference type="GO" id="GO:0085020">
    <property type="term" value="P:protein K6-linked ubiquitination"/>
    <property type="evidence" value="ECO:0007669"/>
    <property type="project" value="TreeGrafter"/>
</dbReference>
<dbReference type="SUPFAM" id="SSF48403">
    <property type="entry name" value="Ankyrin repeat"/>
    <property type="match status" value="1"/>
</dbReference>
<proteinExistence type="predicted"/>
<name>A0A7S2WAD2_9STRA</name>
<keyword evidence="1" id="KW-0677">Repeat</keyword>
<dbReference type="SMART" id="SM00248">
    <property type="entry name" value="ANK"/>
    <property type="match status" value="2"/>
</dbReference>
<gene>
    <name evidence="3" type="ORF">EANT1437_LOCUS8472</name>
</gene>
<dbReference type="EMBL" id="HBHI01016464">
    <property type="protein sequence ID" value="CAD9676561.1"/>
    <property type="molecule type" value="Transcribed_RNA"/>
</dbReference>
<dbReference type="PANTHER" id="PTHR24171:SF8">
    <property type="entry name" value="BRCA1-ASSOCIATED RING DOMAIN PROTEIN 1"/>
    <property type="match status" value="1"/>
</dbReference>
<reference evidence="3" key="1">
    <citation type="submission" date="2021-01" db="EMBL/GenBank/DDBJ databases">
        <authorList>
            <person name="Corre E."/>
            <person name="Pelletier E."/>
            <person name="Niang G."/>
            <person name="Scheremetjew M."/>
            <person name="Finn R."/>
            <person name="Kale V."/>
            <person name="Holt S."/>
            <person name="Cochrane G."/>
            <person name="Meng A."/>
            <person name="Brown T."/>
            <person name="Cohen L."/>
        </authorList>
    </citation>
    <scope>NUCLEOTIDE SEQUENCE</scope>
    <source>
        <strain evidence="3">CCMP1452</strain>
    </source>
</reference>
<dbReference type="Gene3D" id="1.25.40.20">
    <property type="entry name" value="Ankyrin repeat-containing domain"/>
    <property type="match status" value="1"/>
</dbReference>
<evidence type="ECO:0000256" key="1">
    <source>
        <dbReference type="ARBA" id="ARBA00022737"/>
    </source>
</evidence>
<dbReference type="InterPro" id="IPR036770">
    <property type="entry name" value="Ankyrin_rpt-contain_sf"/>
</dbReference>
<dbReference type="GO" id="GO:0004842">
    <property type="term" value="F:ubiquitin-protein transferase activity"/>
    <property type="evidence" value="ECO:0007669"/>
    <property type="project" value="TreeGrafter"/>
</dbReference>
<evidence type="ECO:0000313" key="3">
    <source>
        <dbReference type="EMBL" id="CAD9676561.1"/>
    </source>
</evidence>
<keyword evidence="2" id="KW-0040">ANK repeat</keyword>
<sequence length="251" mass="28908">MMIALKTTGTCNKRRFDLVEDSPTTLTLNLLSEVEGPLEPAIINHFQISKKSRIEIGNESKPIFSVTTMNPDECLLNLFKTNELDASLLKESTHDDDFFLEHTKDQMNSYDNEVIAAIRTQDIATLREMHADGRDLQCCNRFGESLIHMACRRGFLEVVQFLVLEADVSVQIRDDYGRTPMHDACWGCEPNFILMDLLIELCPELLLVSDRRGHTPLQYTRREHWKLWSSYLQSQGRTICKILSRSEKNLI</sequence>
<dbReference type="Pfam" id="PF12796">
    <property type="entry name" value="Ank_2"/>
    <property type="match status" value="1"/>
</dbReference>
<organism evidence="3">
    <name type="scientific">Eucampia antarctica</name>
    <dbReference type="NCBI Taxonomy" id="49252"/>
    <lineage>
        <taxon>Eukaryota</taxon>
        <taxon>Sar</taxon>
        <taxon>Stramenopiles</taxon>
        <taxon>Ochrophyta</taxon>
        <taxon>Bacillariophyta</taxon>
        <taxon>Mediophyceae</taxon>
        <taxon>Biddulphiophycidae</taxon>
        <taxon>Hemiaulales</taxon>
        <taxon>Hemiaulaceae</taxon>
        <taxon>Eucampia</taxon>
    </lineage>
</organism>
<accession>A0A7S2WAD2</accession>
<dbReference type="InterPro" id="IPR002110">
    <property type="entry name" value="Ankyrin_rpt"/>
</dbReference>
<evidence type="ECO:0000256" key="2">
    <source>
        <dbReference type="ARBA" id="ARBA00023043"/>
    </source>
</evidence>
<dbReference type="AlphaFoldDB" id="A0A7S2WAD2"/>
<dbReference type="PANTHER" id="PTHR24171">
    <property type="entry name" value="ANKYRIN REPEAT DOMAIN-CONTAINING PROTEIN 39-RELATED"/>
    <property type="match status" value="1"/>
</dbReference>